<accession>A0ABD0KLM4</accession>
<dbReference type="Proteomes" id="UP001519460">
    <property type="component" value="Unassembled WGS sequence"/>
</dbReference>
<protein>
    <submittedName>
        <fullName evidence="1">Uncharacterized protein</fullName>
    </submittedName>
</protein>
<sequence length="187" mass="19989">DKNGTPRRDNSRKLSLGPETKRADNSVFLASSCLQSGLPIRLLSRTKCRLRLWSLVCSFGHVHRLNLACDESDCFPPRNLLTLFTVVCSGDFAGSVGACAATSPATKLTTAPLNGRGELFALGHVSAILGRRFPLIFALGTCVNQADGAASRDVVGVAEFVVRELQTNTTADKTRRSLQCGKANGPQ</sequence>
<dbReference type="AlphaFoldDB" id="A0ABD0KLM4"/>
<proteinExistence type="predicted"/>
<feature type="non-terminal residue" evidence="1">
    <location>
        <position position="1"/>
    </location>
</feature>
<comment type="caution">
    <text evidence="1">The sequence shown here is derived from an EMBL/GenBank/DDBJ whole genome shotgun (WGS) entry which is preliminary data.</text>
</comment>
<gene>
    <name evidence="1" type="ORF">BaRGS_00020660</name>
</gene>
<reference evidence="1 2" key="1">
    <citation type="journal article" date="2023" name="Sci. Data">
        <title>Genome assembly of the Korean intertidal mud-creeper Batillaria attramentaria.</title>
        <authorList>
            <person name="Patra A.K."/>
            <person name="Ho P.T."/>
            <person name="Jun S."/>
            <person name="Lee S.J."/>
            <person name="Kim Y."/>
            <person name="Won Y.J."/>
        </authorList>
    </citation>
    <scope>NUCLEOTIDE SEQUENCE [LARGE SCALE GENOMIC DNA]</scope>
    <source>
        <strain evidence="1">Wonlab-2016</strain>
    </source>
</reference>
<evidence type="ECO:0000313" key="1">
    <source>
        <dbReference type="EMBL" id="KAK7488069.1"/>
    </source>
</evidence>
<feature type="non-terminal residue" evidence="1">
    <location>
        <position position="187"/>
    </location>
</feature>
<organism evidence="1 2">
    <name type="scientific">Batillaria attramentaria</name>
    <dbReference type="NCBI Taxonomy" id="370345"/>
    <lineage>
        <taxon>Eukaryota</taxon>
        <taxon>Metazoa</taxon>
        <taxon>Spiralia</taxon>
        <taxon>Lophotrochozoa</taxon>
        <taxon>Mollusca</taxon>
        <taxon>Gastropoda</taxon>
        <taxon>Caenogastropoda</taxon>
        <taxon>Sorbeoconcha</taxon>
        <taxon>Cerithioidea</taxon>
        <taxon>Batillariidae</taxon>
        <taxon>Batillaria</taxon>
    </lineage>
</organism>
<dbReference type="EMBL" id="JACVVK020000155">
    <property type="protein sequence ID" value="KAK7488069.1"/>
    <property type="molecule type" value="Genomic_DNA"/>
</dbReference>
<keyword evidence="2" id="KW-1185">Reference proteome</keyword>
<name>A0ABD0KLM4_9CAEN</name>
<evidence type="ECO:0000313" key="2">
    <source>
        <dbReference type="Proteomes" id="UP001519460"/>
    </source>
</evidence>